<evidence type="ECO:0000256" key="1">
    <source>
        <dbReference type="SAM" id="SignalP"/>
    </source>
</evidence>
<reference evidence="2" key="1">
    <citation type="journal article" date="2023" name="G3 (Bethesda)">
        <title>A reference genome for the long-term kleptoplast-retaining sea slug Elysia crispata morphotype clarki.</title>
        <authorList>
            <person name="Eastman K.E."/>
            <person name="Pendleton A.L."/>
            <person name="Shaikh M.A."/>
            <person name="Suttiyut T."/>
            <person name="Ogas R."/>
            <person name="Tomko P."/>
            <person name="Gavelis G."/>
            <person name="Widhalm J.R."/>
            <person name="Wisecaver J.H."/>
        </authorList>
    </citation>
    <scope>NUCLEOTIDE SEQUENCE</scope>
    <source>
        <strain evidence="2">ECLA1</strain>
    </source>
</reference>
<comment type="caution">
    <text evidence="2">The sequence shown here is derived from an EMBL/GenBank/DDBJ whole genome shotgun (WGS) entry which is preliminary data.</text>
</comment>
<evidence type="ECO:0000313" key="3">
    <source>
        <dbReference type="Proteomes" id="UP001283361"/>
    </source>
</evidence>
<proteinExistence type="predicted"/>
<organism evidence="2 3">
    <name type="scientific">Elysia crispata</name>
    <name type="common">lettuce slug</name>
    <dbReference type="NCBI Taxonomy" id="231223"/>
    <lineage>
        <taxon>Eukaryota</taxon>
        <taxon>Metazoa</taxon>
        <taxon>Spiralia</taxon>
        <taxon>Lophotrochozoa</taxon>
        <taxon>Mollusca</taxon>
        <taxon>Gastropoda</taxon>
        <taxon>Heterobranchia</taxon>
        <taxon>Euthyneura</taxon>
        <taxon>Panpulmonata</taxon>
        <taxon>Sacoglossa</taxon>
        <taxon>Placobranchoidea</taxon>
        <taxon>Plakobranchidae</taxon>
        <taxon>Elysia</taxon>
    </lineage>
</organism>
<sequence length="107" mass="11357">MSRVLLLLAVLALLVAIATAKAVGLKPPILPAASQGAWPWLAPPEGKPDSPPYLPMKGNHFPSQTLRQDIDPLSQKNPDVGIYKIVGCSLITKDNMIALKVGYSSGD</sequence>
<accession>A0AAE1B678</accession>
<name>A0AAE1B678_9GAST</name>
<protein>
    <submittedName>
        <fullName evidence="2">Uncharacterized protein</fullName>
    </submittedName>
</protein>
<dbReference type="AlphaFoldDB" id="A0AAE1B678"/>
<evidence type="ECO:0000313" key="2">
    <source>
        <dbReference type="EMBL" id="KAK3799990.1"/>
    </source>
</evidence>
<keyword evidence="1" id="KW-0732">Signal</keyword>
<gene>
    <name evidence="2" type="ORF">RRG08_035589</name>
</gene>
<dbReference type="EMBL" id="JAWDGP010000505">
    <property type="protein sequence ID" value="KAK3799990.1"/>
    <property type="molecule type" value="Genomic_DNA"/>
</dbReference>
<keyword evidence="3" id="KW-1185">Reference proteome</keyword>
<feature type="signal peptide" evidence="1">
    <location>
        <begin position="1"/>
        <end position="20"/>
    </location>
</feature>
<dbReference type="Proteomes" id="UP001283361">
    <property type="component" value="Unassembled WGS sequence"/>
</dbReference>
<feature type="chain" id="PRO_5042241766" evidence="1">
    <location>
        <begin position="21"/>
        <end position="107"/>
    </location>
</feature>